<protein>
    <submittedName>
        <fullName evidence="1">Uncharacterized protein</fullName>
    </submittedName>
</protein>
<dbReference type="AlphaFoldDB" id="A0A455UDB9"/>
<evidence type="ECO:0000313" key="1">
    <source>
        <dbReference type="EMBL" id="BBI64242.1"/>
    </source>
</evidence>
<reference evidence="1 2" key="1">
    <citation type="journal article" date="2019" name="Microbiol. Resour. Announc.">
        <title>Complete Genome Sequence of Halomonas sulfidaeris Strain Esulfide1 Isolated from a Metal Sulfide Rock at a Depth of 2,200 Meters, Obtained Using Nanopore Sequencing.</title>
        <authorList>
            <person name="Saito M."/>
            <person name="Nishigata A."/>
            <person name="Galipon J."/>
            <person name="Arakawa K."/>
        </authorList>
    </citation>
    <scope>NUCLEOTIDE SEQUENCE [LARGE SCALE GENOMIC DNA]</scope>
    <source>
        <strain evidence="1 2">ATCC BAA-803</strain>
    </source>
</reference>
<evidence type="ECO:0000313" key="2">
    <source>
        <dbReference type="Proteomes" id="UP000320231"/>
    </source>
</evidence>
<accession>A0A455UDB9</accession>
<sequence>MLRNSQHYEIDWQDAEEMAVWRKRAIIGFRFTYYNEDGSQYTGYKTLYCHRAEFENRIAF</sequence>
<organism evidence="1 2">
    <name type="scientific">Vreelandella sulfidaeris</name>
    <dbReference type="NCBI Taxonomy" id="115553"/>
    <lineage>
        <taxon>Bacteria</taxon>
        <taxon>Pseudomonadati</taxon>
        <taxon>Pseudomonadota</taxon>
        <taxon>Gammaproteobacteria</taxon>
        <taxon>Oceanospirillales</taxon>
        <taxon>Halomonadaceae</taxon>
        <taxon>Vreelandella</taxon>
    </lineage>
</organism>
<proteinExistence type="predicted"/>
<dbReference type="EMBL" id="AP019514">
    <property type="protein sequence ID" value="BBI64242.1"/>
    <property type="molecule type" value="Genomic_DNA"/>
</dbReference>
<name>A0A455UDB9_9GAMM</name>
<gene>
    <name evidence="1" type="ORF">HSBAA_55480</name>
</gene>
<dbReference type="KEGG" id="hsr:HSBAA_55480"/>
<dbReference type="Proteomes" id="UP000320231">
    <property type="component" value="Chromosome"/>
</dbReference>